<evidence type="ECO:0000256" key="1">
    <source>
        <dbReference type="ARBA" id="ARBA00001974"/>
    </source>
</evidence>
<evidence type="ECO:0000256" key="2">
    <source>
        <dbReference type="ARBA" id="ARBA00006442"/>
    </source>
</evidence>
<protein>
    <submittedName>
        <fullName evidence="12 13">Rubredoxin-NAD reductase, putative</fullName>
        <ecNumber evidence="12">1.18.1.3</ecNumber>
    </submittedName>
</protein>
<dbReference type="SUPFAM" id="SSF50022">
    <property type="entry name" value="ISP domain"/>
    <property type="match status" value="1"/>
</dbReference>
<dbReference type="Pfam" id="PF07992">
    <property type="entry name" value="Pyr_redox_2"/>
    <property type="match status" value="1"/>
</dbReference>
<dbReference type="EMBL" id="AAZO01003665">
    <property type="status" value="NOT_ANNOTATED_CDS"/>
    <property type="molecule type" value="Genomic_DNA"/>
</dbReference>
<dbReference type="FunFam" id="2.102.10.10:FF:000003">
    <property type="entry name" value="apoptosis-inducing factor 3 isoform X2"/>
    <property type="match status" value="1"/>
</dbReference>
<dbReference type="KEGG" id="phu:Phum_PHUM315930"/>
<dbReference type="AlphaFoldDB" id="E0VMM3"/>
<dbReference type="Pfam" id="PF00355">
    <property type="entry name" value="Rieske"/>
    <property type="match status" value="1"/>
</dbReference>
<gene>
    <name evidence="13" type="primary">8236019</name>
    <name evidence="12" type="ORF">Phum_PHUM315930</name>
</gene>
<dbReference type="EnsemblMetazoa" id="PHUM315930-RA">
    <property type="protein sequence ID" value="PHUM315930-PA"/>
    <property type="gene ID" value="PHUM315930"/>
</dbReference>
<evidence type="ECO:0000313" key="13">
    <source>
        <dbReference type="EnsemblMetazoa" id="PHUM315930-PA"/>
    </source>
</evidence>
<dbReference type="GO" id="GO:0051537">
    <property type="term" value="F:2 iron, 2 sulfur cluster binding"/>
    <property type="evidence" value="ECO:0007669"/>
    <property type="project" value="UniProtKB-KW"/>
</dbReference>
<organism>
    <name type="scientific">Pediculus humanus subsp. corporis</name>
    <name type="common">Body louse</name>
    <dbReference type="NCBI Taxonomy" id="121224"/>
    <lineage>
        <taxon>Eukaryota</taxon>
        <taxon>Metazoa</taxon>
        <taxon>Ecdysozoa</taxon>
        <taxon>Arthropoda</taxon>
        <taxon>Hexapoda</taxon>
        <taxon>Insecta</taxon>
        <taxon>Pterygota</taxon>
        <taxon>Neoptera</taxon>
        <taxon>Paraneoptera</taxon>
        <taxon>Psocodea</taxon>
        <taxon>Troctomorpha</taxon>
        <taxon>Phthiraptera</taxon>
        <taxon>Anoplura</taxon>
        <taxon>Pediculidae</taxon>
        <taxon>Pediculus</taxon>
    </lineage>
</organism>
<comment type="similarity">
    <text evidence="2">Belongs to the FAD-dependent oxidoreductase family.</text>
</comment>
<evidence type="ECO:0000256" key="5">
    <source>
        <dbReference type="ARBA" id="ARBA00022723"/>
    </source>
</evidence>
<evidence type="ECO:0000256" key="3">
    <source>
        <dbReference type="ARBA" id="ARBA00022630"/>
    </source>
</evidence>
<evidence type="ECO:0000256" key="10">
    <source>
        <dbReference type="SAM" id="MobiDB-lite"/>
    </source>
</evidence>
<reference evidence="13" key="3">
    <citation type="submission" date="2021-02" db="UniProtKB">
        <authorList>
            <consortium name="EnsemblMetazoa"/>
        </authorList>
    </citation>
    <scope>IDENTIFICATION</scope>
    <source>
        <strain evidence="13">USDA</strain>
    </source>
</reference>
<dbReference type="Pfam" id="PF14759">
    <property type="entry name" value="Reductase_C"/>
    <property type="match status" value="1"/>
</dbReference>
<dbReference type="PROSITE" id="PS51296">
    <property type="entry name" value="RIESKE"/>
    <property type="match status" value="1"/>
</dbReference>
<proteinExistence type="inferred from homology"/>
<comment type="cofactor">
    <cofactor evidence="1">
        <name>FAD</name>
        <dbReference type="ChEBI" id="CHEBI:57692"/>
    </cofactor>
</comment>
<keyword evidence="7 12" id="KW-0560">Oxidoreductase</keyword>
<dbReference type="EC" id="1.18.1.3" evidence="12"/>
<dbReference type="FunCoup" id="E0VMM3">
    <property type="interactions" value="371"/>
</dbReference>
<dbReference type="InterPro" id="IPR036188">
    <property type="entry name" value="FAD/NAD-bd_sf"/>
</dbReference>
<name>E0VMM3_PEDHC</name>
<dbReference type="GO" id="GO:0005737">
    <property type="term" value="C:cytoplasm"/>
    <property type="evidence" value="ECO:0007669"/>
    <property type="project" value="TreeGrafter"/>
</dbReference>
<dbReference type="STRING" id="121224.E0VMM3"/>
<evidence type="ECO:0000259" key="11">
    <source>
        <dbReference type="PROSITE" id="PS51296"/>
    </source>
</evidence>
<dbReference type="EMBL" id="DS235317">
    <property type="protein sequence ID" value="EEB14629.1"/>
    <property type="molecule type" value="Genomic_DNA"/>
</dbReference>
<dbReference type="OrthoDB" id="432169at2759"/>
<dbReference type="PRINTS" id="PR00368">
    <property type="entry name" value="FADPNR"/>
</dbReference>
<dbReference type="Proteomes" id="UP000009046">
    <property type="component" value="Unassembled WGS sequence"/>
</dbReference>
<evidence type="ECO:0000256" key="4">
    <source>
        <dbReference type="ARBA" id="ARBA00022714"/>
    </source>
</evidence>
<dbReference type="CDD" id="cd03478">
    <property type="entry name" value="Rieske_AIFL_N"/>
    <property type="match status" value="1"/>
</dbReference>
<dbReference type="InterPro" id="IPR036922">
    <property type="entry name" value="Rieske_2Fe-2S_sf"/>
</dbReference>
<reference evidence="12" key="2">
    <citation type="submission" date="2007-04" db="EMBL/GenBank/DDBJ databases">
        <title>The genome of the human body louse.</title>
        <authorList>
            <consortium name="The Human Body Louse Genome Consortium"/>
            <person name="Kirkness E."/>
            <person name="Walenz B."/>
            <person name="Hass B."/>
            <person name="Bruggner R."/>
            <person name="Strausberg R."/>
        </authorList>
    </citation>
    <scope>NUCLEOTIDE SEQUENCE</scope>
    <source>
        <strain evidence="12">USDA</strain>
    </source>
</reference>
<dbReference type="HOGENOM" id="CLU_003291_4_2_1"/>
<keyword evidence="5" id="KW-0479">Metal-binding</keyword>
<accession>E0VMM3</accession>
<evidence type="ECO:0000313" key="12">
    <source>
        <dbReference type="EMBL" id="EEB14629.1"/>
    </source>
</evidence>
<dbReference type="PANTHER" id="PTHR43557">
    <property type="entry name" value="APOPTOSIS-INDUCING FACTOR 1"/>
    <property type="match status" value="1"/>
</dbReference>
<evidence type="ECO:0000256" key="8">
    <source>
        <dbReference type="ARBA" id="ARBA00023004"/>
    </source>
</evidence>
<dbReference type="PRINTS" id="PR00411">
    <property type="entry name" value="PNDRDTASEI"/>
</dbReference>
<reference evidence="12" key="1">
    <citation type="submission" date="2007-04" db="EMBL/GenBank/DDBJ databases">
        <title>Annotation of Pediculus humanus corporis strain USDA.</title>
        <authorList>
            <person name="Kirkness E."/>
            <person name="Hannick L."/>
            <person name="Hass B."/>
            <person name="Bruggner R."/>
            <person name="Lawson D."/>
            <person name="Bidwell S."/>
            <person name="Joardar V."/>
            <person name="Caler E."/>
            <person name="Walenz B."/>
            <person name="Inman J."/>
            <person name="Schobel S."/>
            <person name="Galinsky K."/>
            <person name="Amedeo P."/>
            <person name="Strausberg R."/>
        </authorList>
    </citation>
    <scope>NUCLEOTIDE SEQUENCE</scope>
    <source>
        <strain evidence="12">USDA</strain>
    </source>
</reference>
<dbReference type="InParanoid" id="E0VMM3"/>
<dbReference type="OMA" id="TSHTKPY"/>
<keyword evidence="3" id="KW-0285">Flavoprotein</keyword>
<dbReference type="InterPro" id="IPR016156">
    <property type="entry name" value="FAD/NAD-linked_Rdtase_dimer_sf"/>
</dbReference>
<dbReference type="RefSeq" id="XP_002427367.1">
    <property type="nucleotide sequence ID" value="XM_002427322.1"/>
</dbReference>
<keyword evidence="9" id="KW-0411">Iron-sulfur</keyword>
<dbReference type="InterPro" id="IPR023753">
    <property type="entry name" value="FAD/NAD-binding_dom"/>
</dbReference>
<dbReference type="Gene3D" id="3.50.50.60">
    <property type="entry name" value="FAD/NAD(P)-binding domain"/>
    <property type="match status" value="2"/>
</dbReference>
<dbReference type="GeneID" id="8236019"/>
<dbReference type="SUPFAM" id="SSF55424">
    <property type="entry name" value="FAD/NAD-linked reductases, dimerisation (C-terminal) domain"/>
    <property type="match status" value="1"/>
</dbReference>
<dbReference type="InterPro" id="IPR017941">
    <property type="entry name" value="Rieske_2Fe-2S"/>
</dbReference>
<dbReference type="InterPro" id="IPR028202">
    <property type="entry name" value="Reductase_C"/>
</dbReference>
<dbReference type="Gene3D" id="3.30.390.30">
    <property type="match status" value="1"/>
</dbReference>
<dbReference type="CTD" id="8236019"/>
<keyword evidence="6" id="KW-0274">FAD</keyword>
<dbReference type="GO" id="GO:0046872">
    <property type="term" value="F:metal ion binding"/>
    <property type="evidence" value="ECO:0007669"/>
    <property type="project" value="UniProtKB-KW"/>
</dbReference>
<evidence type="ECO:0000256" key="6">
    <source>
        <dbReference type="ARBA" id="ARBA00022827"/>
    </source>
</evidence>
<evidence type="ECO:0000256" key="7">
    <source>
        <dbReference type="ARBA" id="ARBA00023002"/>
    </source>
</evidence>
<dbReference type="SUPFAM" id="SSF51905">
    <property type="entry name" value="FAD/NAD(P)-binding domain"/>
    <property type="match status" value="2"/>
</dbReference>
<dbReference type="InterPro" id="IPR050446">
    <property type="entry name" value="FAD-oxidoreductase/Apoptosis"/>
</dbReference>
<dbReference type="GO" id="GO:0008860">
    <property type="term" value="F:ferredoxin-NAD+ reductase activity"/>
    <property type="evidence" value="ECO:0007669"/>
    <property type="project" value="UniProtKB-EC"/>
</dbReference>
<dbReference type="VEuPathDB" id="VectorBase:PHUM315930"/>
<keyword evidence="4" id="KW-0001">2Fe-2S</keyword>
<keyword evidence="8" id="KW-0408">Iron</keyword>
<feature type="region of interest" description="Disordered" evidence="10">
    <location>
        <begin position="1"/>
        <end position="22"/>
    </location>
</feature>
<dbReference type="PANTHER" id="PTHR43557:SF2">
    <property type="entry name" value="RIESKE DOMAIN-CONTAINING PROTEIN-RELATED"/>
    <property type="match status" value="1"/>
</dbReference>
<sequence length="562" mass="61864">MGSSISKGRKYSPTKSVTRKNPNPFLEQATFSCSDSTVPRSEIIEEIVCQENEIEENGMKVVDVGGEDGGKVLLVKQNGKISALGTKCTHYGAPLVNGVLGDGRVRCQWHGACFNIANGDIEDFPGLDSLPCYEVEVSEEGNVKVRADKQLLQANKRVKPFVRTLKAKTLTFMVAGGGAAGANCVETLRQEGFEGRIIFVIGENYLPYDRIKISKSLDVDAEKILLRSAEFYRERNIELMMNTQLTELNPRGKLATLSNGQQIQYDKIFLATGSTPRKLCTTGSHLKNIFVIRTIDDGKEIMKVLTKDSKVVILGTSFIGMEAAAFCSGKAKSVVVVGRNKPFKMSLGEVIGDRVMRLFEDNKVTFRLNQTIEKFEGENGTLTGIELSDGSKLECDICIIGIGVTSNTDYLKPETMKLGKNNAIDVNEYLQSQYSDVYAGGDIAIAPVLGQKANIGHWGLANYHGHIAALNMLEKKKPLNAVPFFWTMLYGKGFRYAGYASSYDDVVIDGNVEDFKFIAFYCSGNNVLAVTTIGRDPLAAKFAEMLYEGKKLSKNKIQNWLK</sequence>
<keyword evidence="14" id="KW-1185">Reference proteome</keyword>
<evidence type="ECO:0000313" key="14">
    <source>
        <dbReference type="Proteomes" id="UP000009046"/>
    </source>
</evidence>
<dbReference type="Gene3D" id="2.102.10.10">
    <property type="entry name" value="Rieske [2Fe-2S] iron-sulphur domain"/>
    <property type="match status" value="1"/>
</dbReference>
<dbReference type="eggNOG" id="KOG1336">
    <property type="taxonomic scope" value="Eukaryota"/>
</dbReference>
<dbReference type="GO" id="GO:0016651">
    <property type="term" value="F:oxidoreductase activity, acting on NAD(P)H"/>
    <property type="evidence" value="ECO:0007669"/>
    <property type="project" value="TreeGrafter"/>
</dbReference>
<evidence type="ECO:0000256" key="9">
    <source>
        <dbReference type="ARBA" id="ARBA00023014"/>
    </source>
</evidence>
<feature type="domain" description="Rieske" evidence="11">
    <location>
        <begin position="46"/>
        <end position="144"/>
    </location>
</feature>